<dbReference type="NCBIfam" id="TIGR00738">
    <property type="entry name" value="rrf2_super"/>
    <property type="match status" value="1"/>
</dbReference>
<name>A0AAW9PUI0_9CYAN</name>
<dbReference type="InterPro" id="IPR036390">
    <property type="entry name" value="WH_DNA-bd_sf"/>
</dbReference>
<protein>
    <submittedName>
        <fullName evidence="2">Rrf2 family transcriptional regulator</fullName>
    </submittedName>
</protein>
<reference evidence="2" key="1">
    <citation type="submission" date="2024-01" db="EMBL/GenBank/DDBJ databases">
        <title>Bank of Algae and Cyanobacteria of the Azores (BACA) strain genomes.</title>
        <authorList>
            <person name="Luz R."/>
            <person name="Cordeiro R."/>
            <person name="Fonseca A."/>
            <person name="Goncalves V."/>
        </authorList>
    </citation>
    <scope>NUCLEOTIDE SEQUENCE</scope>
    <source>
        <strain evidence="2">BACA0141</strain>
    </source>
</reference>
<dbReference type="EMBL" id="JAZBJZ010000107">
    <property type="protein sequence ID" value="MEE3719034.1"/>
    <property type="molecule type" value="Genomic_DNA"/>
</dbReference>
<dbReference type="InterPro" id="IPR000944">
    <property type="entry name" value="Tscrpt_reg_Rrf2"/>
</dbReference>
<dbReference type="PANTHER" id="PTHR33221:SF5">
    <property type="entry name" value="HTH-TYPE TRANSCRIPTIONAL REGULATOR ISCR"/>
    <property type="match status" value="1"/>
</dbReference>
<comment type="caution">
    <text evidence="2">The sequence shown here is derived from an EMBL/GenBank/DDBJ whole genome shotgun (WGS) entry which is preliminary data.</text>
</comment>
<sequence length="146" mass="16543">MELSVKSEYAILALLELTGSFASDQPLQIRQIASLQNIPDRYLEQLLATLKRQGLVKSQRGSKGGYILAREPWSINILDVVRCIEGYDPISPKNSSQNPETPSEAVVREMWQTAQQAASEVLSNCTLKDLYEMKRQRQTSTTMYYI</sequence>
<dbReference type="AlphaFoldDB" id="A0AAW9PUI0"/>
<dbReference type="GO" id="GO:0003677">
    <property type="term" value="F:DNA binding"/>
    <property type="evidence" value="ECO:0007669"/>
    <property type="project" value="UniProtKB-KW"/>
</dbReference>
<dbReference type="GO" id="GO:0005829">
    <property type="term" value="C:cytosol"/>
    <property type="evidence" value="ECO:0007669"/>
    <property type="project" value="TreeGrafter"/>
</dbReference>
<accession>A0AAW9PUI0</accession>
<dbReference type="Proteomes" id="UP001333818">
    <property type="component" value="Unassembled WGS sequence"/>
</dbReference>
<organism evidence="2 3">
    <name type="scientific">Tumidithrix elongata BACA0141</name>
    <dbReference type="NCBI Taxonomy" id="2716417"/>
    <lineage>
        <taxon>Bacteria</taxon>
        <taxon>Bacillati</taxon>
        <taxon>Cyanobacteriota</taxon>
        <taxon>Cyanophyceae</taxon>
        <taxon>Pseudanabaenales</taxon>
        <taxon>Pseudanabaenaceae</taxon>
        <taxon>Tumidithrix</taxon>
        <taxon>Tumidithrix elongata</taxon>
    </lineage>
</organism>
<dbReference type="GO" id="GO:0003700">
    <property type="term" value="F:DNA-binding transcription factor activity"/>
    <property type="evidence" value="ECO:0007669"/>
    <property type="project" value="TreeGrafter"/>
</dbReference>
<dbReference type="InterPro" id="IPR036388">
    <property type="entry name" value="WH-like_DNA-bd_sf"/>
</dbReference>
<proteinExistence type="predicted"/>
<dbReference type="SUPFAM" id="SSF46785">
    <property type="entry name" value="Winged helix' DNA-binding domain"/>
    <property type="match status" value="1"/>
</dbReference>
<dbReference type="PANTHER" id="PTHR33221">
    <property type="entry name" value="WINGED HELIX-TURN-HELIX TRANSCRIPTIONAL REGULATOR, RRF2 FAMILY"/>
    <property type="match status" value="1"/>
</dbReference>
<keyword evidence="3" id="KW-1185">Reference proteome</keyword>
<evidence type="ECO:0000256" key="1">
    <source>
        <dbReference type="ARBA" id="ARBA00023125"/>
    </source>
</evidence>
<dbReference type="PROSITE" id="PS01332">
    <property type="entry name" value="HTH_RRF2_1"/>
    <property type="match status" value="1"/>
</dbReference>
<evidence type="ECO:0000313" key="2">
    <source>
        <dbReference type="EMBL" id="MEE3719034.1"/>
    </source>
</evidence>
<evidence type="ECO:0000313" key="3">
    <source>
        <dbReference type="Proteomes" id="UP001333818"/>
    </source>
</evidence>
<dbReference type="Pfam" id="PF02082">
    <property type="entry name" value="Rrf2"/>
    <property type="match status" value="1"/>
</dbReference>
<dbReference type="InterPro" id="IPR030489">
    <property type="entry name" value="TR_Rrf2-type_CS"/>
</dbReference>
<gene>
    <name evidence="2" type="ORF">V2H45_20015</name>
</gene>
<keyword evidence="1" id="KW-0238">DNA-binding</keyword>
<dbReference type="PROSITE" id="PS51197">
    <property type="entry name" value="HTH_RRF2_2"/>
    <property type="match status" value="1"/>
</dbReference>
<dbReference type="Gene3D" id="1.10.10.10">
    <property type="entry name" value="Winged helix-like DNA-binding domain superfamily/Winged helix DNA-binding domain"/>
    <property type="match status" value="1"/>
</dbReference>
<dbReference type="RefSeq" id="WP_330485470.1">
    <property type="nucleotide sequence ID" value="NZ_JAZBJZ010000107.1"/>
</dbReference>